<dbReference type="EMBL" id="CM035412">
    <property type="protein sequence ID" value="KAH7432693.1"/>
    <property type="molecule type" value="Genomic_DNA"/>
</dbReference>
<evidence type="ECO:0000313" key="4">
    <source>
        <dbReference type="Proteomes" id="UP000825935"/>
    </source>
</evidence>
<sequence length="78" mass="8816">MTRETPDQLTRQDHPRPFPGRVSLEENVPSELTLFYSGTVNVYSDVPADKVDEDTERCILHSSGVYIYPRSFLGKAEG</sequence>
<reference evidence="3" key="1">
    <citation type="submission" date="2021-08" db="EMBL/GenBank/DDBJ databases">
        <title>WGS assembly of Ceratopteris richardii.</title>
        <authorList>
            <person name="Marchant D.B."/>
            <person name="Chen G."/>
            <person name="Jenkins J."/>
            <person name="Shu S."/>
            <person name="Leebens-Mack J."/>
            <person name="Grimwood J."/>
            <person name="Schmutz J."/>
            <person name="Soltis P."/>
            <person name="Soltis D."/>
            <person name="Chen Z.-H."/>
        </authorList>
    </citation>
    <scope>NUCLEOTIDE SEQUENCE</scope>
    <source>
        <strain evidence="3">Whitten #5841</strain>
        <tissue evidence="3">Leaf</tissue>
    </source>
</reference>
<protein>
    <recommendedName>
        <fullName evidence="2">Tify domain-containing protein</fullName>
    </recommendedName>
</protein>
<accession>A0A8T2UFX6</accession>
<dbReference type="OrthoDB" id="649989at2759"/>
<feature type="domain" description="Tify" evidence="2">
    <location>
        <begin position="25"/>
        <end position="60"/>
    </location>
</feature>
<gene>
    <name evidence="3" type="ORF">KP509_07G035300</name>
</gene>
<organism evidence="3 4">
    <name type="scientific">Ceratopteris richardii</name>
    <name type="common">Triangle waterfern</name>
    <dbReference type="NCBI Taxonomy" id="49495"/>
    <lineage>
        <taxon>Eukaryota</taxon>
        <taxon>Viridiplantae</taxon>
        <taxon>Streptophyta</taxon>
        <taxon>Embryophyta</taxon>
        <taxon>Tracheophyta</taxon>
        <taxon>Polypodiopsida</taxon>
        <taxon>Polypodiidae</taxon>
        <taxon>Polypodiales</taxon>
        <taxon>Pteridineae</taxon>
        <taxon>Pteridaceae</taxon>
        <taxon>Parkerioideae</taxon>
        <taxon>Ceratopteris</taxon>
    </lineage>
</organism>
<evidence type="ECO:0000313" key="3">
    <source>
        <dbReference type="EMBL" id="KAH7432693.1"/>
    </source>
</evidence>
<dbReference type="Proteomes" id="UP000825935">
    <property type="component" value="Chromosome 7"/>
</dbReference>
<feature type="compositionally biased region" description="Basic and acidic residues" evidence="1">
    <location>
        <begin position="1"/>
        <end position="16"/>
    </location>
</feature>
<keyword evidence="4" id="KW-1185">Reference proteome</keyword>
<name>A0A8T2UFX6_CERRI</name>
<dbReference type="InterPro" id="IPR010399">
    <property type="entry name" value="Tify_dom"/>
</dbReference>
<dbReference type="PROSITE" id="PS51320">
    <property type="entry name" value="TIFY"/>
    <property type="match status" value="1"/>
</dbReference>
<evidence type="ECO:0000256" key="1">
    <source>
        <dbReference type="SAM" id="MobiDB-lite"/>
    </source>
</evidence>
<comment type="caution">
    <text evidence="3">The sequence shown here is derived from an EMBL/GenBank/DDBJ whole genome shotgun (WGS) entry which is preliminary data.</text>
</comment>
<dbReference type="Pfam" id="PF06200">
    <property type="entry name" value="tify"/>
    <property type="match status" value="1"/>
</dbReference>
<proteinExistence type="predicted"/>
<evidence type="ECO:0000259" key="2">
    <source>
        <dbReference type="PROSITE" id="PS51320"/>
    </source>
</evidence>
<dbReference type="AlphaFoldDB" id="A0A8T2UFX6"/>
<dbReference type="SMART" id="SM00979">
    <property type="entry name" value="TIFY"/>
    <property type="match status" value="1"/>
</dbReference>
<feature type="region of interest" description="Disordered" evidence="1">
    <location>
        <begin position="1"/>
        <end position="23"/>
    </location>
</feature>